<dbReference type="KEGG" id="api:100570344"/>
<proteinExistence type="predicted"/>
<dbReference type="RefSeq" id="XP_029347509.1">
    <property type="nucleotide sequence ID" value="XM_029491649.1"/>
</dbReference>
<dbReference type="Proteomes" id="UP000007819">
    <property type="component" value="Chromosome A3"/>
</dbReference>
<evidence type="ECO:0000256" key="1">
    <source>
        <dbReference type="ARBA" id="ARBA00023180"/>
    </source>
</evidence>
<dbReference type="InterPro" id="IPR002018">
    <property type="entry name" value="CarbesteraseB"/>
</dbReference>
<dbReference type="Gene3D" id="3.40.50.1820">
    <property type="entry name" value="alpha/beta hydrolase"/>
    <property type="match status" value="1"/>
</dbReference>
<accession>A0A8R2JVD4</accession>
<dbReference type="AlphaFoldDB" id="A0A8R2JVD4"/>
<dbReference type="InterPro" id="IPR029058">
    <property type="entry name" value="AB_hydrolase_fold"/>
</dbReference>
<keyword evidence="1" id="KW-0325">Glycoprotein</keyword>
<dbReference type="EnsemblMetazoa" id="XM_029491649.1">
    <property type="protein sequence ID" value="XP_029347509.1"/>
    <property type="gene ID" value="LOC100570344"/>
</dbReference>
<evidence type="ECO:0000259" key="2">
    <source>
        <dbReference type="Pfam" id="PF00135"/>
    </source>
</evidence>
<feature type="domain" description="Carboxylesterase type B" evidence="2">
    <location>
        <begin position="2"/>
        <end position="71"/>
    </location>
</feature>
<organism evidence="3 4">
    <name type="scientific">Acyrthosiphon pisum</name>
    <name type="common">Pea aphid</name>
    <dbReference type="NCBI Taxonomy" id="7029"/>
    <lineage>
        <taxon>Eukaryota</taxon>
        <taxon>Metazoa</taxon>
        <taxon>Ecdysozoa</taxon>
        <taxon>Arthropoda</taxon>
        <taxon>Hexapoda</taxon>
        <taxon>Insecta</taxon>
        <taxon>Pterygota</taxon>
        <taxon>Neoptera</taxon>
        <taxon>Paraneoptera</taxon>
        <taxon>Hemiptera</taxon>
        <taxon>Sternorrhyncha</taxon>
        <taxon>Aphidomorpha</taxon>
        <taxon>Aphidoidea</taxon>
        <taxon>Aphididae</taxon>
        <taxon>Macrosiphini</taxon>
        <taxon>Acyrthosiphon</taxon>
    </lineage>
</organism>
<dbReference type="Pfam" id="PF00135">
    <property type="entry name" value="COesterase"/>
    <property type="match status" value="1"/>
</dbReference>
<name>A0A8R2JVD4_ACYPI</name>
<dbReference type="GeneID" id="100570344"/>
<evidence type="ECO:0000313" key="4">
    <source>
        <dbReference type="Proteomes" id="UP000007819"/>
    </source>
</evidence>
<dbReference type="SUPFAM" id="SSF53474">
    <property type="entry name" value="alpha/beta-Hydrolases"/>
    <property type="match status" value="1"/>
</dbReference>
<keyword evidence="4" id="KW-1185">Reference proteome</keyword>
<protein>
    <recommendedName>
        <fullName evidence="2">Carboxylesterase type B domain-containing protein</fullName>
    </recommendedName>
</protein>
<sequence length="91" mass="10323">MYVIKTRYGNPHDNVEDAKLIPVMVNMWSSFVKTGVPDVGSSAVWSPVSKNPSDPLKLIKITQNQTFEQQEYSNPGNHNFWSTLPITEYHA</sequence>
<reference evidence="4" key="1">
    <citation type="submission" date="2010-06" db="EMBL/GenBank/DDBJ databases">
        <authorList>
            <person name="Jiang H."/>
            <person name="Abraham K."/>
            <person name="Ali S."/>
            <person name="Alsbrooks S.L."/>
            <person name="Anim B.N."/>
            <person name="Anosike U.S."/>
            <person name="Attaway T."/>
            <person name="Bandaranaike D.P."/>
            <person name="Battles P.K."/>
            <person name="Bell S.N."/>
            <person name="Bell A.V."/>
            <person name="Beltran B."/>
            <person name="Bickham C."/>
            <person name="Bustamante Y."/>
            <person name="Caleb T."/>
            <person name="Canada A."/>
            <person name="Cardenas V."/>
            <person name="Carter K."/>
            <person name="Chacko J."/>
            <person name="Chandrabose M.N."/>
            <person name="Chavez D."/>
            <person name="Chavez A."/>
            <person name="Chen L."/>
            <person name="Chu H.-S."/>
            <person name="Claassen K.J."/>
            <person name="Cockrell R."/>
            <person name="Collins M."/>
            <person name="Cooper J.A."/>
            <person name="Cree A."/>
            <person name="Curry S.M."/>
            <person name="Da Y."/>
            <person name="Dao M.D."/>
            <person name="Das B."/>
            <person name="Davila M.-L."/>
            <person name="Davy-Carroll L."/>
            <person name="Denson S."/>
            <person name="Dinh H."/>
            <person name="Ebong V.E."/>
            <person name="Edwards J.R."/>
            <person name="Egan A."/>
            <person name="El-Daye J."/>
            <person name="Escobedo L."/>
            <person name="Fernandez S."/>
            <person name="Fernando P.R."/>
            <person name="Flagg N."/>
            <person name="Forbes L.D."/>
            <person name="Fowler R.G."/>
            <person name="Fu Q."/>
            <person name="Gabisi R.A."/>
            <person name="Ganer J."/>
            <person name="Garbino Pronczuk A."/>
            <person name="Garcia R.M."/>
            <person name="Garner T."/>
            <person name="Garrett T.E."/>
            <person name="Gonzalez D.A."/>
            <person name="Hamid H."/>
            <person name="Hawkins E.S."/>
            <person name="Hirani K."/>
            <person name="Hogues M.E."/>
            <person name="Hollins B."/>
            <person name="Hsiao C.-H."/>
            <person name="Jabil R."/>
            <person name="James M.L."/>
            <person name="Jhangiani S.N."/>
            <person name="Johnson B."/>
            <person name="Johnson Q."/>
            <person name="Joshi V."/>
            <person name="Kalu J.B."/>
            <person name="Kam C."/>
            <person name="Kashfia A."/>
            <person name="Keebler J."/>
            <person name="Kisamo H."/>
            <person name="Kovar C.L."/>
            <person name="Lago L.A."/>
            <person name="Lai C.-Y."/>
            <person name="Laidlaw J."/>
            <person name="Lara F."/>
            <person name="Le T.-K."/>
            <person name="Lee S.L."/>
            <person name="Legall F.H."/>
            <person name="Lemon S.J."/>
            <person name="Lewis L.R."/>
            <person name="Li B."/>
            <person name="Liu Y."/>
            <person name="Liu Y.-S."/>
            <person name="Lopez J."/>
            <person name="Lozado R.J."/>
            <person name="Lu J."/>
            <person name="Madu R.C."/>
            <person name="Maheshwari M."/>
            <person name="Maheshwari R."/>
            <person name="Malloy K."/>
            <person name="Martinez E."/>
            <person name="Mathew T."/>
            <person name="Mercado I.C."/>
            <person name="Mercado C."/>
            <person name="Meyer B."/>
            <person name="Montgomery K."/>
            <person name="Morgan M.B."/>
            <person name="Munidasa M."/>
            <person name="Nazareth L.V."/>
            <person name="Nelson J."/>
            <person name="Ng B.M."/>
            <person name="Nguyen N.B."/>
            <person name="Nguyen P.Q."/>
            <person name="Nguyen T."/>
            <person name="Obregon M."/>
            <person name="Okwuonu G.O."/>
            <person name="Onwere C.G."/>
            <person name="Orozco G."/>
            <person name="Parra A."/>
            <person name="Patel S."/>
            <person name="Patil S."/>
            <person name="Perez A."/>
            <person name="Perez Y."/>
            <person name="Pham C."/>
            <person name="Primus E.L."/>
            <person name="Pu L.-L."/>
            <person name="Puazo M."/>
            <person name="Qin X."/>
            <person name="Quiroz J.B."/>
            <person name="Reese J."/>
            <person name="Richards S."/>
            <person name="Rives C.M."/>
            <person name="Robberts R."/>
            <person name="Ruiz S.J."/>
            <person name="Ruiz M.J."/>
            <person name="Santibanez J."/>
            <person name="Schneider B.W."/>
            <person name="Sisson I."/>
            <person name="Smith M."/>
            <person name="Sodergren E."/>
            <person name="Song X.-Z."/>
            <person name="Song B.B."/>
            <person name="Summersgill H."/>
            <person name="Thelus R."/>
            <person name="Thornton R.D."/>
            <person name="Trejos Z.Y."/>
            <person name="Usmani K."/>
            <person name="Vattathil S."/>
            <person name="Villasana D."/>
            <person name="Walker D.L."/>
            <person name="Wang S."/>
            <person name="Wang K."/>
            <person name="White C.S."/>
            <person name="Williams A.C."/>
            <person name="Williamson J."/>
            <person name="Wilson K."/>
            <person name="Woghiren I.O."/>
            <person name="Woodworth J.R."/>
            <person name="Worley K.C."/>
            <person name="Wright R.A."/>
            <person name="Wu W."/>
            <person name="Young L."/>
            <person name="Zhang L."/>
            <person name="Zhang J."/>
            <person name="Zhu Y."/>
            <person name="Muzny D.M."/>
            <person name="Weinstock G."/>
            <person name="Gibbs R.A."/>
        </authorList>
    </citation>
    <scope>NUCLEOTIDE SEQUENCE [LARGE SCALE GENOMIC DNA]</scope>
    <source>
        <strain evidence="4">LSR1</strain>
    </source>
</reference>
<evidence type="ECO:0000313" key="3">
    <source>
        <dbReference type="EnsemblMetazoa" id="XP_029347509.1"/>
    </source>
</evidence>
<dbReference type="OrthoDB" id="6846267at2759"/>
<reference evidence="3" key="2">
    <citation type="submission" date="2022-06" db="UniProtKB">
        <authorList>
            <consortium name="EnsemblMetazoa"/>
        </authorList>
    </citation>
    <scope>IDENTIFICATION</scope>
</reference>